<feature type="compositionally biased region" description="Polar residues" evidence="1">
    <location>
        <begin position="38"/>
        <end position="49"/>
    </location>
</feature>
<keyword evidence="3" id="KW-1185">Reference proteome</keyword>
<comment type="caution">
    <text evidence="2">The sequence shown here is derived from an EMBL/GenBank/DDBJ whole genome shotgun (WGS) entry which is preliminary data.</text>
</comment>
<feature type="region of interest" description="Disordered" evidence="1">
    <location>
        <begin position="36"/>
        <end position="98"/>
    </location>
</feature>
<protein>
    <submittedName>
        <fullName evidence="2">Uncharacterized protein</fullName>
    </submittedName>
</protein>
<name>A0AAV9SHF5_9TELE</name>
<dbReference type="Proteomes" id="UP001311232">
    <property type="component" value="Unassembled WGS sequence"/>
</dbReference>
<dbReference type="EMBL" id="JAHHUM010000333">
    <property type="protein sequence ID" value="KAK5620819.1"/>
    <property type="molecule type" value="Genomic_DNA"/>
</dbReference>
<sequence>MHRRHIAHQHYPAAHASSDHKALVCSFATLSEHYLSARRSSTSAGSPLSTRLPPSAAMRSSPYDSSQPPQTSSAPPTPKSQAELTHTHSDPKSIYPKS</sequence>
<accession>A0AAV9SHF5</accession>
<evidence type="ECO:0000256" key="1">
    <source>
        <dbReference type="SAM" id="MobiDB-lite"/>
    </source>
</evidence>
<gene>
    <name evidence="2" type="ORF">CRENBAI_018219</name>
</gene>
<dbReference type="AlphaFoldDB" id="A0AAV9SHF5"/>
<feature type="compositionally biased region" description="Low complexity" evidence="1">
    <location>
        <begin position="65"/>
        <end position="82"/>
    </location>
</feature>
<evidence type="ECO:0000313" key="2">
    <source>
        <dbReference type="EMBL" id="KAK5620819.1"/>
    </source>
</evidence>
<proteinExistence type="predicted"/>
<organism evidence="2 3">
    <name type="scientific">Crenichthys baileyi</name>
    <name type="common">White River springfish</name>
    <dbReference type="NCBI Taxonomy" id="28760"/>
    <lineage>
        <taxon>Eukaryota</taxon>
        <taxon>Metazoa</taxon>
        <taxon>Chordata</taxon>
        <taxon>Craniata</taxon>
        <taxon>Vertebrata</taxon>
        <taxon>Euteleostomi</taxon>
        <taxon>Actinopterygii</taxon>
        <taxon>Neopterygii</taxon>
        <taxon>Teleostei</taxon>
        <taxon>Neoteleostei</taxon>
        <taxon>Acanthomorphata</taxon>
        <taxon>Ovalentaria</taxon>
        <taxon>Atherinomorphae</taxon>
        <taxon>Cyprinodontiformes</taxon>
        <taxon>Goodeidae</taxon>
        <taxon>Crenichthys</taxon>
    </lineage>
</organism>
<evidence type="ECO:0000313" key="3">
    <source>
        <dbReference type="Proteomes" id="UP001311232"/>
    </source>
</evidence>
<reference evidence="2 3" key="1">
    <citation type="submission" date="2021-06" db="EMBL/GenBank/DDBJ databases">
        <authorList>
            <person name="Palmer J.M."/>
        </authorList>
    </citation>
    <scope>NUCLEOTIDE SEQUENCE [LARGE SCALE GENOMIC DNA]</scope>
    <source>
        <strain evidence="2 3">MEX-2019</strain>
        <tissue evidence="2">Muscle</tissue>
    </source>
</reference>